<dbReference type="AlphaFoldDB" id="A0A1R4HFA6"/>
<organism evidence="1 2">
    <name type="scientific">Crenothrix polyspora</name>
    <dbReference type="NCBI Taxonomy" id="360316"/>
    <lineage>
        <taxon>Bacteria</taxon>
        <taxon>Pseudomonadati</taxon>
        <taxon>Pseudomonadota</taxon>
        <taxon>Gammaproteobacteria</taxon>
        <taxon>Methylococcales</taxon>
        <taxon>Crenotrichaceae</taxon>
        <taxon>Crenothrix</taxon>
    </lineage>
</organism>
<dbReference type="Proteomes" id="UP000195442">
    <property type="component" value="Unassembled WGS sequence"/>
</dbReference>
<proteinExistence type="predicted"/>
<protein>
    <submittedName>
        <fullName evidence="1">Uncharacterized protein</fullName>
    </submittedName>
</protein>
<reference evidence="2" key="1">
    <citation type="submission" date="2017-02" db="EMBL/GenBank/DDBJ databases">
        <authorList>
            <person name="Daims H."/>
        </authorList>
    </citation>
    <scope>NUCLEOTIDE SEQUENCE [LARGE SCALE GENOMIC DNA]</scope>
</reference>
<accession>A0A1R4HFA6</accession>
<dbReference type="EMBL" id="FUKJ01000381">
    <property type="protein sequence ID" value="SJM94935.1"/>
    <property type="molecule type" value="Genomic_DNA"/>
</dbReference>
<sequence length="42" mass="4995">MAERLGSHLAYYRYSLLFNLFDIIKRRGFAEQQPSCLVLFKV</sequence>
<evidence type="ECO:0000313" key="1">
    <source>
        <dbReference type="EMBL" id="SJM94935.1"/>
    </source>
</evidence>
<evidence type="ECO:0000313" key="2">
    <source>
        <dbReference type="Proteomes" id="UP000195442"/>
    </source>
</evidence>
<name>A0A1R4HFA6_9GAMM</name>
<gene>
    <name evidence="1" type="ORF">CRENPOLYSF2_4410004</name>
</gene>
<keyword evidence="2" id="KW-1185">Reference proteome</keyword>